<feature type="region of interest" description="Disordered" evidence="11">
    <location>
        <begin position="1"/>
        <end position="47"/>
    </location>
</feature>
<evidence type="ECO:0000256" key="11">
    <source>
        <dbReference type="SAM" id="MobiDB-lite"/>
    </source>
</evidence>
<sequence length="562" mass="63333">MPPKKAPPKSSSSNNKDKKSKNAAFNKKDPILDTTDAAQVDGMLPPPSFREAELEKQVQSLQLRLTSFQDRFDAMVQENNTLREDAQVQERDTLDVLGVLRAESEQKDREIAALAQQIESVKSTCARDLDTVQEQCRRQVDEVVNTMNEKDAAHSVMLQEFATIKDFRRKRHELLAELDKARNDLVIIEQRHADGMGRLERRFFEDKVRIQREANRRISDLAQQAHQEAVANLDETTRDVYRENVRLAEALKRHVEDGEAVRKRAQGLEAQCRVLVQDRELNEMIVKEKIVRSRHQGAKIKELNAKVGALEKTLSTVIGGFEREREALAARARAELDEVAATTDELRRELKRRVKEARHVKRLAQHILDQRTTLEKFFMDALHHTRQEIRAARIQSQKAAKAEYHAHLKALLTSREVSPASPTLKSIKMIPHRNEWMALIQDNDDGVHIRESEAVDIEDLSWADKERVLRVLFAQMNGVSLTSAADPDNHGDDDAHLLEQPSLAAVPVSTGHVKATTNTAPMTPVLPKSRSRSVPSADPGKAGEKSLGLELTGMGLALGLAH</sequence>
<feature type="domain" description="DUF4515" evidence="12">
    <location>
        <begin position="96"/>
        <end position="284"/>
    </location>
</feature>
<comment type="caution">
    <text evidence="13">The sequence shown here is derived from an EMBL/GenBank/DDBJ whole genome shotgun (WGS) entry which is preliminary data.</text>
</comment>
<reference evidence="15 16" key="1">
    <citation type="journal article" date="2019" name="Sci. Rep.">
        <title>Comparative genomics of chytrid fungi reveal insights into the obligate biotrophic and pathogenic lifestyle of Synchytrium endobioticum.</title>
        <authorList>
            <person name="van de Vossenberg B.T.L.H."/>
            <person name="Warris S."/>
            <person name="Nguyen H.D.T."/>
            <person name="van Gent-Pelzer M.P.E."/>
            <person name="Joly D.L."/>
            <person name="van de Geest H.C."/>
            <person name="Bonants P.J.M."/>
            <person name="Smith D.S."/>
            <person name="Levesque C.A."/>
            <person name="van der Lee T.A.J."/>
        </authorList>
    </citation>
    <scope>NUCLEOTIDE SEQUENCE [LARGE SCALE GENOMIC DNA]</scope>
    <source>
        <strain evidence="13 16">LEV6574</strain>
        <strain evidence="14 15">MB42</strain>
    </source>
</reference>
<evidence type="ECO:0000256" key="9">
    <source>
        <dbReference type="ARBA" id="ARBA00031573"/>
    </source>
</evidence>
<evidence type="ECO:0000313" key="15">
    <source>
        <dbReference type="Proteomes" id="UP000317494"/>
    </source>
</evidence>
<dbReference type="OrthoDB" id="441129at2759"/>
<keyword evidence="4" id="KW-0963">Cytoplasm</keyword>
<feature type="region of interest" description="Disordered" evidence="11">
    <location>
        <begin position="515"/>
        <end position="546"/>
    </location>
</feature>
<evidence type="ECO:0000259" key="12">
    <source>
        <dbReference type="Pfam" id="PF14988"/>
    </source>
</evidence>
<evidence type="ECO:0000256" key="3">
    <source>
        <dbReference type="ARBA" id="ARBA00015392"/>
    </source>
</evidence>
<dbReference type="AlphaFoldDB" id="A0A507CS73"/>
<dbReference type="Proteomes" id="UP000320475">
    <property type="component" value="Unassembled WGS sequence"/>
</dbReference>
<dbReference type="InterPro" id="IPR032777">
    <property type="entry name" value="DUF4515"/>
</dbReference>
<accession>A0A507CS73</accession>
<keyword evidence="15" id="KW-1185">Reference proteome</keyword>
<feature type="coiled-coil region" evidence="10">
    <location>
        <begin position="164"/>
        <end position="191"/>
    </location>
</feature>
<gene>
    <name evidence="13" type="ORF">SeLEV6574_g05807</name>
    <name evidence="14" type="ORF">SeMB42_g03446</name>
</gene>
<keyword evidence="6" id="KW-0969">Cilium</keyword>
<name>A0A507CS73_9FUNG</name>
<dbReference type="PANTHER" id="PTHR14845">
    <property type="entry name" value="COILED-COIL DOMAIN-CONTAINING 166"/>
    <property type="match status" value="1"/>
</dbReference>
<dbReference type="EMBL" id="QEAM01000291">
    <property type="protein sequence ID" value="TPX42022.1"/>
    <property type="molecule type" value="Genomic_DNA"/>
</dbReference>
<evidence type="ECO:0000256" key="4">
    <source>
        <dbReference type="ARBA" id="ARBA00022490"/>
    </source>
</evidence>
<evidence type="ECO:0000256" key="5">
    <source>
        <dbReference type="ARBA" id="ARBA00023054"/>
    </source>
</evidence>
<keyword evidence="5 10" id="KW-0175">Coiled coil</keyword>
<proteinExistence type="inferred from homology"/>
<evidence type="ECO:0000313" key="13">
    <source>
        <dbReference type="EMBL" id="TPX42022.1"/>
    </source>
</evidence>
<evidence type="ECO:0000256" key="2">
    <source>
        <dbReference type="ARBA" id="ARBA00007508"/>
    </source>
</evidence>
<dbReference type="Proteomes" id="UP000317494">
    <property type="component" value="Unassembled WGS sequence"/>
</dbReference>
<organism evidence="13 16">
    <name type="scientific">Synchytrium endobioticum</name>
    <dbReference type="NCBI Taxonomy" id="286115"/>
    <lineage>
        <taxon>Eukaryota</taxon>
        <taxon>Fungi</taxon>
        <taxon>Fungi incertae sedis</taxon>
        <taxon>Chytridiomycota</taxon>
        <taxon>Chytridiomycota incertae sedis</taxon>
        <taxon>Chytridiomycetes</taxon>
        <taxon>Synchytriales</taxon>
        <taxon>Synchytriaceae</taxon>
        <taxon>Synchytrium</taxon>
    </lineage>
</organism>
<evidence type="ECO:0000313" key="14">
    <source>
        <dbReference type="EMBL" id="TPX47141.1"/>
    </source>
</evidence>
<keyword evidence="8" id="KW-0966">Cell projection</keyword>
<dbReference type="STRING" id="286115.A0A507CS73"/>
<evidence type="ECO:0000256" key="10">
    <source>
        <dbReference type="SAM" id="Coils"/>
    </source>
</evidence>
<comment type="similarity">
    <text evidence="2">Belongs to the BBOF1 family.</text>
</comment>
<evidence type="ECO:0000256" key="8">
    <source>
        <dbReference type="ARBA" id="ARBA00023273"/>
    </source>
</evidence>
<evidence type="ECO:0000256" key="6">
    <source>
        <dbReference type="ARBA" id="ARBA00023069"/>
    </source>
</evidence>
<keyword evidence="7" id="KW-0206">Cytoskeleton</keyword>
<dbReference type="Pfam" id="PF14988">
    <property type="entry name" value="DUF4515"/>
    <property type="match status" value="1"/>
</dbReference>
<dbReference type="PANTHER" id="PTHR14845:SF5">
    <property type="entry name" value="BASAL BODY-ORIENTATION FACTOR 1"/>
    <property type="match status" value="1"/>
</dbReference>
<protein>
    <recommendedName>
        <fullName evidence="3">Basal body-orientation factor 1</fullName>
    </recommendedName>
    <alternativeName>
        <fullName evidence="9">Coiled-coil domain-containing protein 176</fullName>
    </alternativeName>
</protein>
<evidence type="ECO:0000256" key="7">
    <source>
        <dbReference type="ARBA" id="ARBA00023212"/>
    </source>
</evidence>
<dbReference type="EMBL" id="QEAN01000122">
    <property type="protein sequence ID" value="TPX47141.1"/>
    <property type="molecule type" value="Genomic_DNA"/>
</dbReference>
<evidence type="ECO:0000256" key="1">
    <source>
        <dbReference type="ARBA" id="ARBA00004120"/>
    </source>
</evidence>
<dbReference type="VEuPathDB" id="FungiDB:SeMB42_g03446"/>
<comment type="subcellular location">
    <subcellularLocation>
        <location evidence="1">Cytoplasm</location>
        <location evidence="1">Cytoskeleton</location>
        <location evidence="1">Cilium basal body</location>
    </subcellularLocation>
</comment>
<evidence type="ECO:0000313" key="16">
    <source>
        <dbReference type="Proteomes" id="UP000320475"/>
    </source>
</evidence>